<dbReference type="Gene3D" id="3.40.33.10">
    <property type="entry name" value="CAP"/>
    <property type="match status" value="1"/>
</dbReference>
<sequence length="353" mass="36537">MGGSDGHSAGDGVSRKLANEANAIIVYQLVGSFSSEFGTLLAARNTEAYSDLDPITVCCHDSAYRLMNGRSELRYHPSISTVSKYQAGVQAKVGRMTHGGDDTGTPGLLARLQSATDLPEWKNGKENIGEQYDNAKEMVKAWFESPPHHEAMMTDAEMVCGSGNTGGKPYYWSNIFLVEKDDGDLKGAYYPDCSSVYTEYGLKVQSKGASAPASATGLDRMVAQPVNTTSTSTPVVAGTTTPAPVASASSTPAAVATSTTAAAPVAEITTPVAPAGSTTPAAPASSTPVAATSTPAPANTDVATPPAATTTPTDTVTPPATTTTPPKGQCKKSTRQCKKRCKCKKSKTAAPFQ</sequence>
<keyword evidence="3" id="KW-1185">Reference proteome</keyword>
<feature type="region of interest" description="Disordered" evidence="1">
    <location>
        <begin position="273"/>
        <end position="336"/>
    </location>
</feature>
<evidence type="ECO:0000313" key="2">
    <source>
        <dbReference type="EMBL" id="RKP39691.1"/>
    </source>
</evidence>
<dbReference type="EMBL" id="ML002251">
    <property type="protein sequence ID" value="RKP39691.1"/>
    <property type="molecule type" value="Genomic_DNA"/>
</dbReference>
<organism evidence="2 3">
    <name type="scientific">Dimargaris cristalligena</name>
    <dbReference type="NCBI Taxonomy" id="215637"/>
    <lineage>
        <taxon>Eukaryota</taxon>
        <taxon>Fungi</taxon>
        <taxon>Fungi incertae sedis</taxon>
        <taxon>Zoopagomycota</taxon>
        <taxon>Kickxellomycotina</taxon>
        <taxon>Dimargaritomycetes</taxon>
        <taxon>Dimargaritales</taxon>
        <taxon>Dimargaritaceae</taxon>
        <taxon>Dimargaris</taxon>
    </lineage>
</organism>
<dbReference type="InterPro" id="IPR035940">
    <property type="entry name" value="CAP_sf"/>
</dbReference>
<evidence type="ECO:0000313" key="3">
    <source>
        <dbReference type="Proteomes" id="UP000268162"/>
    </source>
</evidence>
<feature type="region of interest" description="Disordered" evidence="1">
    <location>
        <begin position="228"/>
        <end position="250"/>
    </location>
</feature>
<protein>
    <recommendedName>
        <fullName evidence="4">SCP domain-containing protein</fullName>
    </recommendedName>
</protein>
<dbReference type="CDD" id="cd05379">
    <property type="entry name" value="CAP_bacterial"/>
    <property type="match status" value="1"/>
</dbReference>
<name>A0A4Q0A2F2_9FUNG</name>
<evidence type="ECO:0000256" key="1">
    <source>
        <dbReference type="SAM" id="MobiDB-lite"/>
    </source>
</evidence>
<accession>A0A4Q0A2F2</accession>
<proteinExistence type="predicted"/>
<dbReference type="Proteomes" id="UP000268162">
    <property type="component" value="Unassembled WGS sequence"/>
</dbReference>
<feature type="compositionally biased region" description="Low complexity" evidence="1">
    <location>
        <begin position="273"/>
        <end position="326"/>
    </location>
</feature>
<evidence type="ECO:0008006" key="4">
    <source>
        <dbReference type="Google" id="ProtNLM"/>
    </source>
</evidence>
<dbReference type="STRING" id="215637.A0A4Q0A2F2"/>
<gene>
    <name evidence="2" type="ORF">BJ085DRAFT_39068</name>
</gene>
<dbReference type="AlphaFoldDB" id="A0A4Q0A2F2"/>
<reference evidence="3" key="1">
    <citation type="journal article" date="2018" name="Nat. Microbiol.">
        <title>Leveraging single-cell genomics to expand the fungal tree of life.</title>
        <authorList>
            <person name="Ahrendt S.R."/>
            <person name="Quandt C.A."/>
            <person name="Ciobanu D."/>
            <person name="Clum A."/>
            <person name="Salamov A."/>
            <person name="Andreopoulos B."/>
            <person name="Cheng J.F."/>
            <person name="Woyke T."/>
            <person name="Pelin A."/>
            <person name="Henrissat B."/>
            <person name="Reynolds N.K."/>
            <person name="Benny G.L."/>
            <person name="Smith M.E."/>
            <person name="James T.Y."/>
            <person name="Grigoriev I.V."/>
        </authorList>
    </citation>
    <scope>NUCLEOTIDE SEQUENCE [LARGE SCALE GENOMIC DNA]</scope>
    <source>
        <strain evidence="3">RSA 468</strain>
    </source>
</reference>